<dbReference type="AlphaFoldDB" id="C5C2E7"/>
<keyword evidence="1" id="KW-1133">Transmembrane helix</keyword>
<name>C5C2E7_BEUC1</name>
<dbReference type="Proteomes" id="UP000007962">
    <property type="component" value="Chromosome"/>
</dbReference>
<keyword evidence="2" id="KW-0808">Transferase</keyword>
<accession>C5C2E7</accession>
<keyword evidence="1" id="KW-0472">Membrane</keyword>
<reference evidence="2 3" key="1">
    <citation type="journal article" date="2009" name="Stand. Genomic Sci.">
        <title>Complete genome sequence of Beutenbergia cavernae type strain (HKI 0122).</title>
        <authorList>
            <person name="Land M."/>
            <person name="Pukall R."/>
            <person name="Abt B."/>
            <person name="Goker M."/>
            <person name="Rohde M."/>
            <person name="Glavina Del Rio T."/>
            <person name="Tice H."/>
            <person name="Copeland A."/>
            <person name="Cheng J.F."/>
            <person name="Lucas S."/>
            <person name="Chen F."/>
            <person name="Nolan M."/>
            <person name="Bruce D."/>
            <person name="Goodwin L."/>
            <person name="Pitluck S."/>
            <person name="Ivanova N."/>
            <person name="Mavromatis K."/>
            <person name="Ovchinnikova G."/>
            <person name="Pati A."/>
            <person name="Chen A."/>
            <person name="Palaniappan K."/>
            <person name="Hauser L."/>
            <person name="Chang Y.J."/>
            <person name="Jefferies C.C."/>
            <person name="Saunders E."/>
            <person name="Brettin T."/>
            <person name="Detter J.C."/>
            <person name="Han C."/>
            <person name="Chain P."/>
            <person name="Bristow J."/>
            <person name="Eisen J.A."/>
            <person name="Markowitz V."/>
            <person name="Hugenholtz P."/>
            <person name="Kyrpides N.C."/>
            <person name="Klenk H.P."/>
            <person name="Lapidus A."/>
        </authorList>
    </citation>
    <scope>NUCLEOTIDE SEQUENCE [LARGE SCALE GENOMIC DNA]</scope>
    <source>
        <strain evidence="3">ATCC BAA-8 / DSM 12333 / NBRC 16432</strain>
    </source>
</reference>
<keyword evidence="3" id="KW-1185">Reference proteome</keyword>
<evidence type="ECO:0000313" key="2">
    <source>
        <dbReference type="EMBL" id="ACQ79633.1"/>
    </source>
</evidence>
<feature type="transmembrane region" description="Helical" evidence="1">
    <location>
        <begin position="105"/>
        <end position="124"/>
    </location>
</feature>
<dbReference type="KEGG" id="bcv:Bcav_1374"/>
<gene>
    <name evidence="2" type="ordered locus">Bcav_1374</name>
</gene>
<sequence length="125" mass="12669">MSSAQPATWPAPPTRRTPVPLTPWGVGARVVGIVLLVAGAAYPWVRLAMGGTDALMFSLLCLAGQGVACLTGEIVTAWIVRPVVAGAVAISAGVGALVDSRRRPTTALVMAGVGVAAIVVTWVVL</sequence>
<dbReference type="RefSeq" id="WP_015881873.1">
    <property type="nucleotide sequence ID" value="NC_012669.1"/>
</dbReference>
<evidence type="ECO:0000313" key="3">
    <source>
        <dbReference type="Proteomes" id="UP000007962"/>
    </source>
</evidence>
<dbReference type="HOGENOM" id="CLU_1988274_0_0_11"/>
<feature type="transmembrane region" description="Helical" evidence="1">
    <location>
        <begin position="21"/>
        <end position="42"/>
    </location>
</feature>
<keyword evidence="1" id="KW-0812">Transmembrane</keyword>
<dbReference type="GO" id="GO:0016301">
    <property type="term" value="F:kinase activity"/>
    <property type="evidence" value="ECO:0007669"/>
    <property type="project" value="UniProtKB-KW"/>
</dbReference>
<organism evidence="2 3">
    <name type="scientific">Beutenbergia cavernae (strain ATCC BAA-8 / DSM 12333 / CCUG 43141 / JCM 11478 / NBRC 16432 / NCIMB 13614 / HKI 0122)</name>
    <dbReference type="NCBI Taxonomy" id="471853"/>
    <lineage>
        <taxon>Bacteria</taxon>
        <taxon>Bacillati</taxon>
        <taxon>Actinomycetota</taxon>
        <taxon>Actinomycetes</taxon>
        <taxon>Micrococcales</taxon>
        <taxon>Beutenbergiaceae</taxon>
        <taxon>Beutenbergia</taxon>
    </lineage>
</organism>
<protein>
    <submittedName>
        <fullName evidence="2">Putative serine-threonine protein kinase</fullName>
    </submittedName>
</protein>
<feature type="transmembrane region" description="Helical" evidence="1">
    <location>
        <begin position="79"/>
        <end position="98"/>
    </location>
</feature>
<proteinExistence type="predicted"/>
<evidence type="ECO:0000256" key="1">
    <source>
        <dbReference type="SAM" id="Phobius"/>
    </source>
</evidence>
<keyword evidence="2" id="KW-0418">Kinase</keyword>
<dbReference type="STRING" id="471853.Bcav_1374"/>
<dbReference type="EMBL" id="CP001618">
    <property type="protein sequence ID" value="ACQ79633.1"/>
    <property type="molecule type" value="Genomic_DNA"/>
</dbReference>
<feature type="transmembrane region" description="Helical" evidence="1">
    <location>
        <begin position="54"/>
        <end position="73"/>
    </location>
</feature>